<sequence length="1032" mass="116482">MFDNKNRFVIENYNKQSCFASFLPGISGIHGTPLWNFYVNRGQAICSFGSENKDHSIMEFYPAHQSYQFTKTMGFRTFLKVDGTFYEPFVDDDMPHKMYIGMNELEIEETNEALGIKVNVLYYTMPNERLGGLVRTVTITNLAGAKKDVEVLDGMPALLPYGIALKDMKETAQTTKAWMQVEDVNEKLPYYRVRIALADAAEVSEVEAGNFMVSVNKNGEKLPIIADPELIFDYDTSLAKPVKFFQTEVLALAAEHQLCANQVPAGFACSHEEITDSHTIYSVYGQAGTKELFHTFANAGLDAAYFARKHEENDAIINELADTIATTTADPVFDAYCKQTYIDNVLRGGYPVKLPGGHIFYVYSRKHGDVERDYNFFSMLPEYYSQGNGNFRDVNQNRRSDIYFANFVGDYNIKVFYDLLQLDGYNPLQVKQITYSLKPETEAEVLSYVTENADVLKNLFAKPFTPGKLYAQIYNKKVGLTVEEDKFFAVVMEHSVENLNADFGEGYWSDHWTYNLDLVDAYLSVYPEKEETMLFDEKDYTYYESKATVLPRVKRYVKTDKGVRQYNSIDEEKKAEVTFDKARTAYGKGDVYTSNLATKLVLMSTLKFDALDMKGIGVEMEGGKPGWYDALNGLPGLFGSSVCETYELQRMLLFLREELAKFDRAVDVPAELAELIEKTDAALKNYTKGGDRLAVWNAVNIAKEAYREKTAFGIDGKEETIPAATLIATLDRMIAYVEEGIELGCAMKDGIAPAYMAYSMSDYTEKDGVITPENLQVVDIPLFLEGPVRYLKLPQTHAAKEALYEKVKASDMYDKKLDMYKVNAPLTKCSYEIGRARAFSPGWLENESIWLHMEYKYLLELLKSGLYEEYFADLKKMGVPFLPYETYGRSPLENSSFLVSSANFNEKIHGKGFVARLSGSTAEFLQMWELMMNGEKLFTMQNGTLTFKLAPAIPAYLVKDDGKVETTLFGKIKVVYDCGSKRDLIPGQYAVTKYELVAADGSIESCEAATVSGEAAQRIRDGKVAEIRVTIQ</sequence>
<proteinExistence type="predicted"/>
<dbReference type="Proteomes" id="UP000515819">
    <property type="component" value="Chromosome"/>
</dbReference>
<organism evidence="1 2">
    <name type="scientific">Wujia chipingensis</name>
    <dbReference type="NCBI Taxonomy" id="2763670"/>
    <lineage>
        <taxon>Bacteria</taxon>
        <taxon>Bacillati</taxon>
        <taxon>Bacillota</taxon>
        <taxon>Clostridia</taxon>
        <taxon>Lachnospirales</taxon>
        <taxon>Lachnospiraceae</taxon>
        <taxon>Wujia</taxon>
    </lineage>
</organism>
<name>A0A7G9FNW7_9FIRM</name>
<evidence type="ECO:0008006" key="3">
    <source>
        <dbReference type="Google" id="ProtNLM"/>
    </source>
</evidence>
<dbReference type="InterPro" id="IPR008928">
    <property type="entry name" value="6-hairpin_glycosidase_sf"/>
</dbReference>
<dbReference type="AlphaFoldDB" id="A0A7G9FNW7"/>
<dbReference type="RefSeq" id="WP_249321578.1">
    <property type="nucleotide sequence ID" value="NZ_CP060632.1"/>
</dbReference>
<keyword evidence="2" id="KW-1185">Reference proteome</keyword>
<dbReference type="EMBL" id="CP060632">
    <property type="protein sequence ID" value="QNM00249.1"/>
    <property type="molecule type" value="Genomic_DNA"/>
</dbReference>
<dbReference type="GO" id="GO:0005975">
    <property type="term" value="P:carbohydrate metabolic process"/>
    <property type="evidence" value="ECO:0007669"/>
    <property type="project" value="InterPro"/>
</dbReference>
<protein>
    <recommendedName>
        <fullName evidence="3">Cellobiose phosphorylase</fullName>
    </recommendedName>
</protein>
<dbReference type="KEGG" id="wcp:H9Q76_02865"/>
<reference evidence="1 2" key="1">
    <citation type="submission" date="2020-08" db="EMBL/GenBank/DDBJ databases">
        <authorList>
            <person name="Liu C."/>
            <person name="Sun Q."/>
        </authorList>
    </citation>
    <scope>NUCLEOTIDE SEQUENCE [LARGE SCALE GENOMIC DNA]</scope>
    <source>
        <strain evidence="1 2">NSJ-4</strain>
    </source>
</reference>
<accession>A0A7G9FNW7</accession>
<evidence type="ECO:0000313" key="1">
    <source>
        <dbReference type="EMBL" id="QNM00249.1"/>
    </source>
</evidence>
<dbReference type="SUPFAM" id="SSF48208">
    <property type="entry name" value="Six-hairpin glycosidases"/>
    <property type="match status" value="1"/>
</dbReference>
<gene>
    <name evidence="1" type="ORF">H9Q76_02865</name>
</gene>
<evidence type="ECO:0000313" key="2">
    <source>
        <dbReference type="Proteomes" id="UP000515819"/>
    </source>
</evidence>